<dbReference type="Proteomes" id="UP001252688">
    <property type="component" value="Unassembled WGS sequence"/>
</dbReference>
<dbReference type="RefSeq" id="WP_311193951.1">
    <property type="nucleotide sequence ID" value="NZ_JASBAM010000001.1"/>
</dbReference>
<keyword evidence="1" id="KW-0812">Transmembrane</keyword>
<comment type="caution">
    <text evidence="2">The sequence shown here is derived from an EMBL/GenBank/DDBJ whole genome shotgun (WGS) entry which is preliminary data.</text>
</comment>
<keyword evidence="1" id="KW-0472">Membrane</keyword>
<proteinExistence type="predicted"/>
<protein>
    <submittedName>
        <fullName evidence="2">Uncharacterized protein</fullName>
    </submittedName>
</protein>
<evidence type="ECO:0000313" key="2">
    <source>
        <dbReference type="EMBL" id="MDT0113571.1"/>
    </source>
</evidence>
<keyword evidence="1" id="KW-1133">Transmembrane helix</keyword>
<keyword evidence="3" id="KW-1185">Reference proteome</keyword>
<dbReference type="EMBL" id="JASBAM010000001">
    <property type="protein sequence ID" value="MDT0113571.1"/>
    <property type="molecule type" value="Genomic_DNA"/>
</dbReference>
<organism evidence="2 3">
    <name type="scientific">Listeria cossartiae subsp. cayugensis</name>
    <dbReference type="NCBI Taxonomy" id="2713505"/>
    <lineage>
        <taxon>Bacteria</taxon>
        <taxon>Bacillati</taxon>
        <taxon>Bacillota</taxon>
        <taxon>Bacilli</taxon>
        <taxon>Bacillales</taxon>
        <taxon>Listeriaceae</taxon>
        <taxon>Listeria</taxon>
        <taxon>Listeria cossartiae</taxon>
    </lineage>
</organism>
<evidence type="ECO:0000313" key="3">
    <source>
        <dbReference type="Proteomes" id="UP001252688"/>
    </source>
</evidence>
<feature type="transmembrane region" description="Helical" evidence="1">
    <location>
        <begin position="12"/>
        <end position="28"/>
    </location>
</feature>
<gene>
    <name evidence="2" type="ORF">QJV37_05425</name>
</gene>
<name>A0ABU2ILK9_9LIST</name>
<reference evidence="2 3" key="1">
    <citation type="submission" date="2023-05" db="EMBL/GenBank/DDBJ databases">
        <title>A Combination of Whole Genome Sequencing and Metagenomics Reveals Diversity of Listeria spp. in Soil Collected from the Nantahala National Forest.</title>
        <authorList>
            <person name="Wang J."/>
            <person name="Schamp C.N."/>
            <person name="Hudson L.K."/>
            <person name="Chaggar H.K."/>
            <person name="Bryan D.W."/>
            <person name="Radosevich M."/>
            <person name="Denes T.G."/>
        </authorList>
    </citation>
    <scope>NUCLEOTIDE SEQUENCE [LARGE SCALE GENOMIC DNA]</scope>
    <source>
        <strain evidence="2 3">UTK S2-0002</strain>
    </source>
</reference>
<accession>A0ABU2ILK9</accession>
<evidence type="ECO:0000256" key="1">
    <source>
        <dbReference type="SAM" id="Phobius"/>
    </source>
</evidence>
<sequence length="63" mass="7121">MGNILKGMFNSMLFIISGVAVWSAFFAIKKGLYLCKVLSLIKEVYKDLKALRPMTIGMFFLVI</sequence>